<accession>A0A836HR70</accession>
<dbReference type="Gene3D" id="3.30.70.360">
    <property type="match status" value="1"/>
</dbReference>
<proteinExistence type="predicted"/>
<evidence type="ECO:0000256" key="2">
    <source>
        <dbReference type="ARBA" id="ARBA00022723"/>
    </source>
</evidence>
<dbReference type="Proteomes" id="UP000674318">
    <property type="component" value="Unassembled WGS sequence"/>
</dbReference>
<reference evidence="5 6" key="1">
    <citation type="submission" date="2021-02" db="EMBL/GenBank/DDBJ databases">
        <title>Porcisia hertigi Genome sequencing and assembly.</title>
        <authorList>
            <person name="Almutairi H."/>
            <person name="Gatherer D."/>
        </authorList>
    </citation>
    <scope>NUCLEOTIDE SEQUENCE [LARGE SCALE GENOMIC DNA]</scope>
    <source>
        <strain evidence="5 6">C119</strain>
    </source>
</reference>
<dbReference type="Pfam" id="PF01546">
    <property type="entry name" value="Peptidase_M20"/>
    <property type="match status" value="1"/>
</dbReference>
<evidence type="ECO:0000259" key="4">
    <source>
        <dbReference type="Pfam" id="PF07687"/>
    </source>
</evidence>
<dbReference type="Gene3D" id="3.40.630.10">
    <property type="entry name" value="Zn peptidases"/>
    <property type="match status" value="1"/>
</dbReference>
<sequence>MSADWAKVKQAVESEWDATIVPALSAYIEVPNLSPQFDPAWATNGLQEKAFDILINWMKEQKVAGLTYEYITEEGRTPFLLIDIAGTAPTKNTVLMYGHMDKQPPLRPWAEGLDPHKAVIRDNKLYGRGGADDGYALFGAVTAVSSLQRHGIPHGRVVITIEAGEESGSPDLDYYMERCKERIGNVDLMVCLDSGSMNYTQVWLTTSLRGIAIGELTVQTLTEGMHSGVAGGVVPDTFRITRDLLERIENCKTGEVTVPGAYCDIPPHAEKAAEAMAAVPFKEQFAMAAGVSTVPGDNVELAIQNFWKPSLTVTGANLPEPQTAGNVIRTHTTVKLSMRLPPLVNSKSVLQAMQRILEADPPYGAKVTFKAMGSGDGCAAPELKPWLDKALRVGSTEALGNPYACQGMGGAIPFIGMLINMYPDAQFVVTGVLGPQSNAHGPNEFLHIPYAKGVTYCIARVVAEHYLNTPK</sequence>
<dbReference type="GO" id="GO:0046872">
    <property type="term" value="F:metal ion binding"/>
    <property type="evidence" value="ECO:0007669"/>
    <property type="project" value="UniProtKB-KW"/>
</dbReference>
<dbReference type="AlphaFoldDB" id="A0A836HR70"/>
<keyword evidence="3" id="KW-0378">Hydrolase</keyword>
<dbReference type="EMBL" id="JAFJZO010000031">
    <property type="protein sequence ID" value="KAG5497656.1"/>
    <property type="molecule type" value="Genomic_DNA"/>
</dbReference>
<dbReference type="GO" id="GO:0006508">
    <property type="term" value="P:proteolysis"/>
    <property type="evidence" value="ECO:0007669"/>
    <property type="project" value="UniProtKB-KW"/>
</dbReference>
<feature type="domain" description="Peptidase M20 dimerisation" evidence="4">
    <location>
        <begin position="207"/>
        <end position="361"/>
    </location>
</feature>
<organism evidence="5 6">
    <name type="scientific">Porcisia hertigi</name>
    <dbReference type="NCBI Taxonomy" id="2761500"/>
    <lineage>
        <taxon>Eukaryota</taxon>
        <taxon>Discoba</taxon>
        <taxon>Euglenozoa</taxon>
        <taxon>Kinetoplastea</taxon>
        <taxon>Metakinetoplastina</taxon>
        <taxon>Trypanosomatida</taxon>
        <taxon>Trypanosomatidae</taxon>
        <taxon>Leishmaniinae</taxon>
        <taxon>Porcisia</taxon>
    </lineage>
</organism>
<dbReference type="GeneID" id="94289995"/>
<evidence type="ECO:0000313" key="5">
    <source>
        <dbReference type="EMBL" id="KAG5497656.1"/>
    </source>
</evidence>
<dbReference type="KEGG" id="phet:94289995"/>
<dbReference type="Pfam" id="PF07687">
    <property type="entry name" value="M20_dimer"/>
    <property type="match status" value="1"/>
</dbReference>
<keyword evidence="1" id="KW-0645">Protease</keyword>
<dbReference type="InterPro" id="IPR011650">
    <property type="entry name" value="Peptidase_M20_dimer"/>
</dbReference>
<name>A0A836HR70_9TRYP</name>
<dbReference type="InterPro" id="IPR051458">
    <property type="entry name" value="Cyt/Met_Dipeptidase"/>
</dbReference>
<dbReference type="CDD" id="cd05682">
    <property type="entry name" value="M20_dipept_dapE"/>
    <property type="match status" value="1"/>
</dbReference>
<dbReference type="InterPro" id="IPR002933">
    <property type="entry name" value="Peptidase_M20"/>
</dbReference>
<dbReference type="OrthoDB" id="256211at2759"/>
<keyword evidence="6" id="KW-1185">Reference proteome</keyword>
<keyword evidence="2" id="KW-0479">Metal-binding</keyword>
<evidence type="ECO:0000256" key="1">
    <source>
        <dbReference type="ARBA" id="ARBA00022670"/>
    </source>
</evidence>
<dbReference type="SUPFAM" id="SSF53187">
    <property type="entry name" value="Zn-dependent exopeptidases"/>
    <property type="match status" value="1"/>
</dbReference>
<comment type="caution">
    <text evidence="5">The sequence shown here is derived from an EMBL/GenBank/DDBJ whole genome shotgun (WGS) entry which is preliminary data.</text>
</comment>
<evidence type="ECO:0000313" key="6">
    <source>
        <dbReference type="Proteomes" id="UP000674318"/>
    </source>
</evidence>
<evidence type="ECO:0000256" key="3">
    <source>
        <dbReference type="ARBA" id="ARBA00022801"/>
    </source>
</evidence>
<dbReference type="RefSeq" id="XP_067755124.1">
    <property type="nucleotide sequence ID" value="XM_067899918.1"/>
</dbReference>
<protein>
    <recommendedName>
        <fullName evidence="4">Peptidase M20 dimerisation domain-containing protein</fullName>
    </recommendedName>
</protein>
<gene>
    <name evidence="5" type="ORF">JKF63_03921</name>
</gene>
<dbReference type="PANTHER" id="PTHR43270">
    <property type="entry name" value="BETA-ALA-HIS DIPEPTIDASE"/>
    <property type="match status" value="1"/>
</dbReference>
<dbReference type="PANTHER" id="PTHR43270:SF4">
    <property type="entry name" value="CARNOSINE DIPEPTIDASE 2, ISOFORM A"/>
    <property type="match status" value="1"/>
</dbReference>
<dbReference type="GO" id="GO:0008233">
    <property type="term" value="F:peptidase activity"/>
    <property type="evidence" value="ECO:0007669"/>
    <property type="project" value="UniProtKB-KW"/>
</dbReference>